<proteinExistence type="predicted"/>
<protein>
    <recommendedName>
        <fullName evidence="7">ATP-grasp domain-containing protein</fullName>
    </recommendedName>
</protein>
<dbReference type="OrthoDB" id="434648at2759"/>
<feature type="region of interest" description="Disordered" evidence="4">
    <location>
        <begin position="414"/>
        <end position="440"/>
    </location>
</feature>
<dbReference type="Gene3D" id="3.30.470.20">
    <property type="entry name" value="ATP-grasp fold, B domain"/>
    <property type="match status" value="2"/>
</dbReference>
<dbReference type="Pfam" id="PF13535">
    <property type="entry name" value="ATP-grasp_4"/>
    <property type="match status" value="1"/>
</dbReference>
<keyword evidence="6" id="KW-1185">Reference proteome</keyword>
<dbReference type="AlphaFoldDB" id="A0A9W7LES4"/>
<sequence length="565" mass="62279">MMFIVEAYTFRENPTCERGIVLIDAFSPSHLLYLKRRALSTYNAGVVECFSPKVSSYLLSQSSSSQEMSDIQSMTMPTSRDDCASWAADLPFEVVGVLCESDSGGIWADRMTEWLDLDGERGNNRMSARWDKHMMHKVIKDAGVKGTAKGYVCSSQGEAVARAGEMGVMDKDDERGVVYDEQTLCVVKPRRGVASDRVFKCSTLQEVAAATEAIIGSMSFGDDEVIEDCLVQEYLPGIEVAVDTVTRNGETKVVAVWDYDKRPANDAPFVNFATRLVDGTFHPASEDEELPPLNSTALPSFSLKNSANRTSSLSSLSGLPRQARYVVVRKVCDYVTSALSALEYNWGMAHTEVKVQIPQGFRKAYAKGSFPSPTVRLIEVNARQHNAEWLPLTQACLGYNKMDVCAAAYLGDAEDDDGGEGRDGPAVDFNAGEGGGEGEGDKYGHKQALTWDMVPDTPRLLSPGRIVHLSAGKEGTLRRINHLEKIRKMESVVKVEVYEDVEDGKGITKTVDIRSEKGWIHMMHDDEELVEREYKVILELMETVFEVEEGNGGEEGLGEKALNQP</sequence>
<evidence type="ECO:0000313" key="5">
    <source>
        <dbReference type="EMBL" id="GMI48385.1"/>
    </source>
</evidence>
<dbReference type="GO" id="GO:0016874">
    <property type="term" value="F:ligase activity"/>
    <property type="evidence" value="ECO:0007669"/>
    <property type="project" value="UniProtKB-KW"/>
</dbReference>
<keyword evidence="2" id="KW-0547">Nucleotide-binding</keyword>
<organism evidence="5 6">
    <name type="scientific">Triparma columacea</name>
    <dbReference type="NCBI Taxonomy" id="722753"/>
    <lineage>
        <taxon>Eukaryota</taxon>
        <taxon>Sar</taxon>
        <taxon>Stramenopiles</taxon>
        <taxon>Ochrophyta</taxon>
        <taxon>Bolidophyceae</taxon>
        <taxon>Parmales</taxon>
        <taxon>Triparmaceae</taxon>
        <taxon>Triparma</taxon>
    </lineage>
</organism>
<dbReference type="PANTHER" id="PTHR43585:SF2">
    <property type="entry name" value="ATP-GRASP ENZYME FSQD"/>
    <property type="match status" value="1"/>
</dbReference>
<dbReference type="EMBL" id="BRYA01000389">
    <property type="protein sequence ID" value="GMI48385.1"/>
    <property type="molecule type" value="Genomic_DNA"/>
</dbReference>
<evidence type="ECO:0000256" key="2">
    <source>
        <dbReference type="ARBA" id="ARBA00022741"/>
    </source>
</evidence>
<keyword evidence="1" id="KW-0436">Ligase</keyword>
<evidence type="ECO:0000256" key="1">
    <source>
        <dbReference type="ARBA" id="ARBA00022598"/>
    </source>
</evidence>
<dbReference type="SUPFAM" id="SSF56059">
    <property type="entry name" value="Glutathione synthetase ATP-binding domain-like"/>
    <property type="match status" value="1"/>
</dbReference>
<evidence type="ECO:0000256" key="3">
    <source>
        <dbReference type="ARBA" id="ARBA00022840"/>
    </source>
</evidence>
<accession>A0A9W7LES4</accession>
<dbReference type="InterPro" id="IPR052032">
    <property type="entry name" value="ATP-dep_AA_Ligase"/>
</dbReference>
<name>A0A9W7LES4_9STRA</name>
<evidence type="ECO:0000313" key="6">
    <source>
        <dbReference type="Proteomes" id="UP001165065"/>
    </source>
</evidence>
<reference evidence="6" key="1">
    <citation type="journal article" date="2023" name="Commun. Biol.">
        <title>Genome analysis of Parmales, the sister group of diatoms, reveals the evolutionary specialization of diatoms from phago-mixotrophs to photoautotrophs.</title>
        <authorList>
            <person name="Ban H."/>
            <person name="Sato S."/>
            <person name="Yoshikawa S."/>
            <person name="Yamada K."/>
            <person name="Nakamura Y."/>
            <person name="Ichinomiya M."/>
            <person name="Sato N."/>
            <person name="Blanc-Mathieu R."/>
            <person name="Endo H."/>
            <person name="Kuwata A."/>
            <person name="Ogata H."/>
        </authorList>
    </citation>
    <scope>NUCLEOTIDE SEQUENCE [LARGE SCALE GENOMIC DNA]</scope>
</reference>
<gene>
    <name evidence="5" type="ORF">TrCOL_g10826</name>
</gene>
<dbReference type="Proteomes" id="UP001165065">
    <property type="component" value="Unassembled WGS sequence"/>
</dbReference>
<evidence type="ECO:0008006" key="7">
    <source>
        <dbReference type="Google" id="ProtNLM"/>
    </source>
</evidence>
<dbReference type="PANTHER" id="PTHR43585">
    <property type="entry name" value="FUMIPYRROLE BIOSYNTHESIS PROTEIN C"/>
    <property type="match status" value="1"/>
</dbReference>
<comment type="caution">
    <text evidence="5">The sequence shown here is derived from an EMBL/GenBank/DDBJ whole genome shotgun (WGS) entry which is preliminary data.</text>
</comment>
<evidence type="ECO:0000256" key="4">
    <source>
        <dbReference type="SAM" id="MobiDB-lite"/>
    </source>
</evidence>
<dbReference type="GO" id="GO:0005524">
    <property type="term" value="F:ATP binding"/>
    <property type="evidence" value="ECO:0007669"/>
    <property type="project" value="UniProtKB-KW"/>
</dbReference>
<keyword evidence="3" id="KW-0067">ATP-binding</keyword>